<sequence>MDAPVNRQAETTPPEPGGKWILLQDDGDAAKEALLEEQDSDAGSIQNVGLHVLAALASLVGCNALQALFISLKDFSTATLSSATSFTATRFLSLVAYKASTVKRPELYSLLESVVVANIFIIPAACFTCSYEVGAGVTSLLRTAPHFLHSLDNSNCRYVAKASVKAVFIAIVPKGSSKAIIINNSTIIITVKQ</sequence>
<gene>
    <name evidence="2" type="ORF">HPB51_023712</name>
</gene>
<comment type="caution">
    <text evidence="2">The sequence shown here is derived from an EMBL/GenBank/DDBJ whole genome shotgun (WGS) entry which is preliminary data.</text>
</comment>
<evidence type="ECO:0000256" key="1">
    <source>
        <dbReference type="SAM" id="MobiDB-lite"/>
    </source>
</evidence>
<keyword evidence="3" id="KW-1185">Reference proteome</keyword>
<proteinExistence type="predicted"/>
<protein>
    <submittedName>
        <fullName evidence="2">Uncharacterized protein</fullName>
    </submittedName>
</protein>
<dbReference type="AlphaFoldDB" id="A0A9J6E448"/>
<reference evidence="2" key="1">
    <citation type="journal article" date="2020" name="Cell">
        <title>Large-Scale Comparative Analyses of Tick Genomes Elucidate Their Genetic Diversity and Vector Capacities.</title>
        <authorList>
            <consortium name="Tick Genome and Microbiome Consortium (TIGMIC)"/>
            <person name="Jia N."/>
            <person name="Wang J."/>
            <person name="Shi W."/>
            <person name="Du L."/>
            <person name="Sun Y."/>
            <person name="Zhan W."/>
            <person name="Jiang J.F."/>
            <person name="Wang Q."/>
            <person name="Zhang B."/>
            <person name="Ji P."/>
            <person name="Bell-Sakyi L."/>
            <person name="Cui X.M."/>
            <person name="Yuan T.T."/>
            <person name="Jiang B.G."/>
            <person name="Yang W.F."/>
            <person name="Lam T.T."/>
            <person name="Chang Q.C."/>
            <person name="Ding S.J."/>
            <person name="Wang X.J."/>
            <person name="Zhu J.G."/>
            <person name="Ruan X.D."/>
            <person name="Zhao L."/>
            <person name="Wei J.T."/>
            <person name="Ye R.Z."/>
            <person name="Que T.C."/>
            <person name="Du C.H."/>
            <person name="Zhou Y.H."/>
            <person name="Cheng J.X."/>
            <person name="Dai P.F."/>
            <person name="Guo W.B."/>
            <person name="Han X.H."/>
            <person name="Huang E.J."/>
            <person name="Li L.F."/>
            <person name="Wei W."/>
            <person name="Gao Y.C."/>
            <person name="Liu J.Z."/>
            <person name="Shao H.Z."/>
            <person name="Wang X."/>
            <person name="Wang C.C."/>
            <person name="Yang T.C."/>
            <person name="Huo Q.B."/>
            <person name="Li W."/>
            <person name="Chen H.Y."/>
            <person name="Chen S.E."/>
            <person name="Zhou L.G."/>
            <person name="Ni X.B."/>
            <person name="Tian J.H."/>
            <person name="Sheng Y."/>
            <person name="Liu T."/>
            <person name="Pan Y.S."/>
            <person name="Xia L.Y."/>
            <person name="Li J."/>
            <person name="Zhao F."/>
            <person name="Cao W.C."/>
        </authorList>
    </citation>
    <scope>NUCLEOTIDE SEQUENCE</scope>
    <source>
        <strain evidence="2">Rmic-2018</strain>
    </source>
</reference>
<evidence type="ECO:0000313" key="3">
    <source>
        <dbReference type="Proteomes" id="UP000821866"/>
    </source>
</evidence>
<name>A0A9J6E448_RHIMP</name>
<feature type="region of interest" description="Disordered" evidence="1">
    <location>
        <begin position="1"/>
        <end position="22"/>
    </location>
</feature>
<reference evidence="2" key="2">
    <citation type="submission" date="2021-09" db="EMBL/GenBank/DDBJ databases">
        <authorList>
            <person name="Jia N."/>
            <person name="Wang J."/>
            <person name="Shi W."/>
            <person name="Du L."/>
            <person name="Sun Y."/>
            <person name="Zhan W."/>
            <person name="Jiang J."/>
            <person name="Wang Q."/>
            <person name="Zhang B."/>
            <person name="Ji P."/>
            <person name="Sakyi L.B."/>
            <person name="Cui X."/>
            <person name="Yuan T."/>
            <person name="Jiang B."/>
            <person name="Yang W."/>
            <person name="Lam T.T.-Y."/>
            <person name="Chang Q."/>
            <person name="Ding S."/>
            <person name="Wang X."/>
            <person name="Zhu J."/>
            <person name="Ruan X."/>
            <person name="Zhao L."/>
            <person name="Wei J."/>
            <person name="Que T."/>
            <person name="Du C."/>
            <person name="Cheng J."/>
            <person name="Dai P."/>
            <person name="Han X."/>
            <person name="Huang E."/>
            <person name="Gao Y."/>
            <person name="Liu J."/>
            <person name="Shao H."/>
            <person name="Ye R."/>
            <person name="Li L."/>
            <person name="Wei W."/>
            <person name="Wang X."/>
            <person name="Wang C."/>
            <person name="Huo Q."/>
            <person name="Li W."/>
            <person name="Guo W."/>
            <person name="Chen H."/>
            <person name="Chen S."/>
            <person name="Zhou L."/>
            <person name="Zhou L."/>
            <person name="Ni X."/>
            <person name="Tian J."/>
            <person name="Zhou Y."/>
            <person name="Sheng Y."/>
            <person name="Liu T."/>
            <person name="Pan Y."/>
            <person name="Xia L."/>
            <person name="Li J."/>
            <person name="Zhao F."/>
            <person name="Cao W."/>
        </authorList>
    </citation>
    <scope>NUCLEOTIDE SEQUENCE</scope>
    <source>
        <strain evidence="2">Rmic-2018</strain>
        <tissue evidence="2">Larvae</tissue>
    </source>
</reference>
<dbReference type="EMBL" id="JABSTU010000006">
    <property type="protein sequence ID" value="KAH8029166.1"/>
    <property type="molecule type" value="Genomic_DNA"/>
</dbReference>
<evidence type="ECO:0000313" key="2">
    <source>
        <dbReference type="EMBL" id="KAH8029166.1"/>
    </source>
</evidence>
<dbReference type="Proteomes" id="UP000821866">
    <property type="component" value="Chromosome 4"/>
</dbReference>
<accession>A0A9J6E448</accession>
<organism evidence="2 3">
    <name type="scientific">Rhipicephalus microplus</name>
    <name type="common">Cattle tick</name>
    <name type="synonym">Boophilus microplus</name>
    <dbReference type="NCBI Taxonomy" id="6941"/>
    <lineage>
        <taxon>Eukaryota</taxon>
        <taxon>Metazoa</taxon>
        <taxon>Ecdysozoa</taxon>
        <taxon>Arthropoda</taxon>
        <taxon>Chelicerata</taxon>
        <taxon>Arachnida</taxon>
        <taxon>Acari</taxon>
        <taxon>Parasitiformes</taxon>
        <taxon>Ixodida</taxon>
        <taxon>Ixodoidea</taxon>
        <taxon>Ixodidae</taxon>
        <taxon>Rhipicephalinae</taxon>
        <taxon>Rhipicephalus</taxon>
        <taxon>Boophilus</taxon>
    </lineage>
</organism>